<evidence type="ECO:0000256" key="1">
    <source>
        <dbReference type="SAM" id="MobiDB-lite"/>
    </source>
</evidence>
<feature type="compositionally biased region" description="Basic and acidic residues" evidence="1">
    <location>
        <begin position="705"/>
        <end position="733"/>
    </location>
</feature>
<name>A0A2P2MKD2_RHIMU</name>
<feature type="region of interest" description="Disordered" evidence="1">
    <location>
        <begin position="801"/>
        <end position="950"/>
    </location>
</feature>
<dbReference type="AlphaFoldDB" id="A0A2P2MKD2"/>
<feature type="region of interest" description="Disordered" evidence="1">
    <location>
        <begin position="705"/>
        <end position="764"/>
    </location>
</feature>
<feature type="compositionally biased region" description="Low complexity" evidence="1">
    <location>
        <begin position="857"/>
        <end position="879"/>
    </location>
</feature>
<feature type="region of interest" description="Disordered" evidence="1">
    <location>
        <begin position="349"/>
        <end position="426"/>
    </location>
</feature>
<feature type="compositionally biased region" description="Polar residues" evidence="1">
    <location>
        <begin position="809"/>
        <end position="822"/>
    </location>
</feature>
<feature type="region of interest" description="Disordered" evidence="1">
    <location>
        <begin position="1093"/>
        <end position="1161"/>
    </location>
</feature>
<dbReference type="PANTHER" id="PTHR31008">
    <property type="entry name" value="COP1-INTERACTING PROTEIN-RELATED"/>
    <property type="match status" value="1"/>
</dbReference>
<feature type="region of interest" description="Disordered" evidence="1">
    <location>
        <begin position="594"/>
        <end position="656"/>
    </location>
</feature>
<feature type="region of interest" description="Disordered" evidence="1">
    <location>
        <begin position="983"/>
        <end position="1018"/>
    </location>
</feature>
<feature type="region of interest" description="Disordered" evidence="1">
    <location>
        <begin position="438"/>
        <end position="487"/>
    </location>
</feature>
<dbReference type="EMBL" id="GGEC01050200">
    <property type="protein sequence ID" value="MBX30684.1"/>
    <property type="molecule type" value="Transcribed_RNA"/>
</dbReference>
<feature type="compositionally biased region" description="Polar residues" evidence="1">
    <location>
        <begin position="918"/>
        <end position="930"/>
    </location>
</feature>
<dbReference type="EMBL" id="GGEC01050204">
    <property type="protein sequence ID" value="MBX30688.1"/>
    <property type="molecule type" value="Transcribed_RNA"/>
</dbReference>
<feature type="compositionally biased region" description="Low complexity" evidence="1">
    <location>
        <begin position="438"/>
        <end position="453"/>
    </location>
</feature>
<feature type="compositionally biased region" description="Basic and acidic residues" evidence="1">
    <location>
        <begin position="1004"/>
        <end position="1014"/>
    </location>
</feature>
<feature type="compositionally biased region" description="Basic and acidic residues" evidence="1">
    <location>
        <begin position="393"/>
        <end position="407"/>
    </location>
</feature>
<dbReference type="PANTHER" id="PTHR31008:SF2">
    <property type="entry name" value="COP1-INTERACTING PROTEIN-LIKE PROTEIN"/>
    <property type="match status" value="1"/>
</dbReference>
<feature type="region of interest" description="Disordered" evidence="1">
    <location>
        <begin position="1204"/>
        <end position="1275"/>
    </location>
</feature>
<protein>
    <submittedName>
        <fullName evidence="2">Uncharacterized protein MANES_03G163000</fullName>
    </submittedName>
</protein>
<reference evidence="2" key="1">
    <citation type="submission" date="2018-02" db="EMBL/GenBank/DDBJ databases">
        <title>Rhizophora mucronata_Transcriptome.</title>
        <authorList>
            <person name="Meera S.P."/>
            <person name="Sreeshan A."/>
            <person name="Augustine A."/>
        </authorList>
    </citation>
    <scope>NUCLEOTIDE SEQUENCE</scope>
    <source>
        <tissue evidence="2">Leaf</tissue>
    </source>
</reference>
<dbReference type="EMBL" id="GGEC01050216">
    <property type="protein sequence ID" value="MBX30700.1"/>
    <property type="molecule type" value="Transcribed_RNA"/>
</dbReference>
<organism evidence="2">
    <name type="scientific">Rhizophora mucronata</name>
    <name type="common">Asiatic mangrove</name>
    <dbReference type="NCBI Taxonomy" id="61149"/>
    <lineage>
        <taxon>Eukaryota</taxon>
        <taxon>Viridiplantae</taxon>
        <taxon>Streptophyta</taxon>
        <taxon>Embryophyta</taxon>
        <taxon>Tracheophyta</taxon>
        <taxon>Spermatophyta</taxon>
        <taxon>Magnoliopsida</taxon>
        <taxon>eudicotyledons</taxon>
        <taxon>Gunneridae</taxon>
        <taxon>Pentapetalae</taxon>
        <taxon>rosids</taxon>
        <taxon>fabids</taxon>
        <taxon>Malpighiales</taxon>
        <taxon>Rhizophoraceae</taxon>
        <taxon>Rhizophora</taxon>
    </lineage>
</organism>
<sequence>MKSLTRLDSAVFQLTPTRTRCDLIISGNGKTEKIASGLVNPFLAHLKAAQDQMAKGGYSITLETEPGSDASWFTKGTIERFVRFVSTPEILERVYTLESEILQIEEAIVIQSNNDMGLSAVEEHQAKLTGNIEGGRPLPNSNEEKAIVLYSPGAHPPETKLPTEQEANSKVQLKKVLETRKSVLQKEQGMAFARAVAAGYDIDQMAPLMSFAEAFGASRLMDACLKFMELWKRKHETGTWVEIEAAEVSSRPDISVMNVSGIILSNAANKQWPDTLDSNGKESVAPTADEKSPMGQQLPPGHQEYCQGQFPYPMFPPWSMHSPPGTLPVFQGYPMQGIPYYQNYPGNSPFFQSPYPSGDDSRFSSGQRKGRRRHSTDSGDANTEPETWGVDALKTRSQSDVETEKESSAGQEPVKKGSRSGKNKSGVVVIRNINYISSKGQDSSNSESQSASESEIDEEDGDLPASAPDRKHKKSLKPLRMQGSLMDKLNLSDKDGAVTGKEVDGHWQAFQSYLLKGADEAEHATKQDMFAMENGVQVKRQQNNGAIDSCIFYGQDVDRDQEGDMKNMLKISGNLTRMKVSNDEPLMSRRVGQYSDGRISSNSSDPLVISGFGNANDVSDRKSSQNMDDDSYILRSTSQDQSGSDGRNAIDLDSEFPLSVQKAENGSQVKYQADDLSLMPERGTEKESIGYDPALDYSMQVHAEKNGSMDKKNKVIGKDARQGLNKSDKDHKSKFIGNSSDRKKTVGPIRKGKPSKLSPLDEARARADRLRTFKADLQKMKKEKEEEEIKRLEALKLERKKRIAARSGSIPSPSASQQTRKQLPTKFSSSSHKGSKFSDAEPGSSSPLQRYKIRTVSTESSDSLKASKSSKLSTESHSAGNRLSKSVSSLPAPMKENQGVMSDSKASMARIRRLSEPKPSSTHHVSSVKLQNGDPLSKPKISNGPENKKISAIVRHDKSKAASLPELKIRTAKGHDVSRGISAVKEMHPKVNGSKFPVASAGTELRRENEHNTDVDDNPIIEKTVVTLECEKPSIPTMCISEGNSGPQKGLSGKCILGEKTEPALDHAVTPAQISPLCTGGPDREAIEHQVQVQPASYEATAHNANNTEKEASKLSSSSSAVKPYQAPYARVSSLEDPSTRNSDYGRAPSISFQTATDSGTFKSYVSDSKGFKLEKIPESLDKPQVKEPSKGFKRLLKFGRKSHANVESDDVSASGSETDVGVANAGSGGEAYTLKNLISQEETPPAGNTPQKASRHFSLLSPFRSKTSEKKPTG</sequence>
<feature type="compositionally biased region" description="Polar residues" evidence="1">
    <location>
        <begin position="1151"/>
        <end position="1161"/>
    </location>
</feature>
<feature type="region of interest" description="Disordered" evidence="1">
    <location>
        <begin position="271"/>
        <end position="306"/>
    </location>
</feature>
<proteinExistence type="predicted"/>
<feature type="compositionally biased region" description="Polar residues" evidence="1">
    <location>
        <begin position="1237"/>
        <end position="1253"/>
    </location>
</feature>
<evidence type="ECO:0000313" key="2">
    <source>
        <dbReference type="EMBL" id="MBX30688.1"/>
    </source>
</evidence>
<feature type="compositionally biased region" description="Polar residues" evidence="1">
    <location>
        <begin position="634"/>
        <end position="645"/>
    </location>
</feature>
<accession>A0A2P2MKD2</accession>